<dbReference type="InterPro" id="IPR036047">
    <property type="entry name" value="F-box-like_dom_sf"/>
</dbReference>
<name>A0A3N4HV07_ASCIM</name>
<dbReference type="AlphaFoldDB" id="A0A3N4HV07"/>
<protein>
    <recommendedName>
        <fullName evidence="3">F-box domain-containing protein</fullName>
    </recommendedName>
</protein>
<accession>A0A3N4HV07</accession>
<evidence type="ECO:0000313" key="1">
    <source>
        <dbReference type="EMBL" id="RPA76906.1"/>
    </source>
</evidence>
<proteinExistence type="predicted"/>
<gene>
    <name evidence="1" type="ORF">BJ508DRAFT_310654</name>
</gene>
<sequence>MENTSALGVDFVAIFPAEICSMIFSYLPYASNDLLASAQTTTSWRAHVKALCTSNRYGIWDSRSPVQYDHSDRWKIFCREARRNRSPVWDHNILDKTTPGLSKARDVWAFLNQDNMSRVIVRRPRNQPHTTFILYLDTSKIGLHVQIVHSQPAPTSYQFWYVNLETVLRKDLKVPAMIDLSSMGLYIAKDETYANEQHTRIAFGFDFIEHSEESYGKQLASGCQCTEIPLLKKWLDSCTIYSDKTAAAFTFDILTEEVSWLWHEEYEAFQVPDVRKLVPPESWRERLTFPLSNPKYNVCPLWHYHSDHDLDYQPQHYSRWRAQLPFENGRYSMILKYCCQWQEGSRKYYMKLGISDCTFANRGMDTPWLYRTTIPMSHGDAFEFDLDIEFENGINYRDSSPEDTTVNGKTHTQSVVCCRVYFIANGTGSDSKHERYGWWSSRTQSPPPNFIVNSQTKTKRRSPIVWKADITLTTCTRPNSAADSGELSVSKTFNLIPISKEVYPPITLQNPPGFPAQDTPTTSYTHYLLASTRTLFVTRSLELSKDPDHPAQLQPAYWTNAIHFENLTSLDWNMTEGSWREVNLSESKDGGLCLHDYIYPEWKGGGLSLIPAYRYWNREISNEKRFVLLPVSVRAYFFIAEKFRIVYMTEECQYIRMDTGMASSPIPHFALKLVSVVDHMQKPYVLSSRLRVLVEEITDVGCAAAQDCIRYR</sequence>
<dbReference type="SUPFAM" id="SSF81383">
    <property type="entry name" value="F-box domain"/>
    <property type="match status" value="1"/>
</dbReference>
<organism evidence="1 2">
    <name type="scientific">Ascobolus immersus RN42</name>
    <dbReference type="NCBI Taxonomy" id="1160509"/>
    <lineage>
        <taxon>Eukaryota</taxon>
        <taxon>Fungi</taxon>
        <taxon>Dikarya</taxon>
        <taxon>Ascomycota</taxon>
        <taxon>Pezizomycotina</taxon>
        <taxon>Pezizomycetes</taxon>
        <taxon>Pezizales</taxon>
        <taxon>Ascobolaceae</taxon>
        <taxon>Ascobolus</taxon>
    </lineage>
</organism>
<keyword evidence="2" id="KW-1185">Reference proteome</keyword>
<evidence type="ECO:0008006" key="3">
    <source>
        <dbReference type="Google" id="ProtNLM"/>
    </source>
</evidence>
<evidence type="ECO:0000313" key="2">
    <source>
        <dbReference type="Proteomes" id="UP000275078"/>
    </source>
</evidence>
<dbReference type="Gene3D" id="1.20.1280.50">
    <property type="match status" value="1"/>
</dbReference>
<dbReference type="Proteomes" id="UP000275078">
    <property type="component" value="Unassembled WGS sequence"/>
</dbReference>
<dbReference type="EMBL" id="ML119735">
    <property type="protein sequence ID" value="RPA76906.1"/>
    <property type="molecule type" value="Genomic_DNA"/>
</dbReference>
<reference evidence="1 2" key="1">
    <citation type="journal article" date="2018" name="Nat. Ecol. Evol.">
        <title>Pezizomycetes genomes reveal the molecular basis of ectomycorrhizal truffle lifestyle.</title>
        <authorList>
            <person name="Murat C."/>
            <person name="Payen T."/>
            <person name="Noel B."/>
            <person name="Kuo A."/>
            <person name="Morin E."/>
            <person name="Chen J."/>
            <person name="Kohler A."/>
            <person name="Krizsan K."/>
            <person name="Balestrini R."/>
            <person name="Da Silva C."/>
            <person name="Montanini B."/>
            <person name="Hainaut M."/>
            <person name="Levati E."/>
            <person name="Barry K.W."/>
            <person name="Belfiori B."/>
            <person name="Cichocki N."/>
            <person name="Clum A."/>
            <person name="Dockter R.B."/>
            <person name="Fauchery L."/>
            <person name="Guy J."/>
            <person name="Iotti M."/>
            <person name="Le Tacon F."/>
            <person name="Lindquist E.A."/>
            <person name="Lipzen A."/>
            <person name="Malagnac F."/>
            <person name="Mello A."/>
            <person name="Molinier V."/>
            <person name="Miyauchi S."/>
            <person name="Poulain J."/>
            <person name="Riccioni C."/>
            <person name="Rubini A."/>
            <person name="Sitrit Y."/>
            <person name="Splivallo R."/>
            <person name="Traeger S."/>
            <person name="Wang M."/>
            <person name="Zifcakova L."/>
            <person name="Wipf D."/>
            <person name="Zambonelli A."/>
            <person name="Paolocci F."/>
            <person name="Nowrousian M."/>
            <person name="Ottonello S."/>
            <person name="Baldrian P."/>
            <person name="Spatafora J.W."/>
            <person name="Henrissat B."/>
            <person name="Nagy L.G."/>
            <person name="Aury J.M."/>
            <person name="Wincker P."/>
            <person name="Grigoriev I.V."/>
            <person name="Bonfante P."/>
            <person name="Martin F.M."/>
        </authorList>
    </citation>
    <scope>NUCLEOTIDE SEQUENCE [LARGE SCALE GENOMIC DNA]</scope>
    <source>
        <strain evidence="1 2">RN42</strain>
    </source>
</reference>